<organism evidence="2 3">
    <name type="scientific">Thamnocephalis sphaerospora</name>
    <dbReference type="NCBI Taxonomy" id="78915"/>
    <lineage>
        <taxon>Eukaryota</taxon>
        <taxon>Fungi</taxon>
        <taxon>Fungi incertae sedis</taxon>
        <taxon>Zoopagomycota</taxon>
        <taxon>Zoopagomycotina</taxon>
        <taxon>Zoopagomycetes</taxon>
        <taxon>Zoopagales</taxon>
        <taxon>Sigmoideomycetaceae</taxon>
        <taxon>Thamnocephalis</taxon>
    </lineage>
</organism>
<keyword evidence="3" id="KW-1185">Reference proteome</keyword>
<sequence>MKHIPNEILDLIFNLLDDDTLLALARVSEGWKSRVALRQTLWRQHFKLEFLQFDDAEQEWLHQYRRTYEARMLASQATNKSSSEGGSAPICWLDACLKRHAFEHRLHHGHYTSHQLTSVANIRPTGTRIQSIPYVPCSSSARNVKVASQWLTASQQYPMWLLEQPCWDGIDVEHMGVSGNKWQSDRYLAITTWSTSIGCHSLYVWDLDALHKPPNVIAKGKWQIRDVEMYGNWLVCRYMNAIEIEQQFKLVCHLKNETHRMEIPGDCSRDYIQRVAADSACIIRIGNIKGTVRIAMTTYTSQQITSGQTALLQEKAVIVVKMHYKYGGSILLQRVDDNRFILWSSSRETLDSYSAPTIVLVEIVDSVEGISLRESLSDGTEVNHLYSPIQMRNSLEDAIKYNPRNDAKLDIPRNAQQESSPTATLYGYRGTFTVVDYTSHICHSKPTIKQKQNATVSSQMHDWMHSILSTLRGQR</sequence>
<dbReference type="EMBL" id="KZ992548">
    <property type="protein sequence ID" value="RKP09031.1"/>
    <property type="molecule type" value="Genomic_DNA"/>
</dbReference>
<dbReference type="InterPro" id="IPR036047">
    <property type="entry name" value="F-box-like_dom_sf"/>
</dbReference>
<dbReference type="Gene3D" id="1.20.1280.50">
    <property type="match status" value="1"/>
</dbReference>
<protein>
    <recommendedName>
        <fullName evidence="1">F-box domain-containing protein</fullName>
    </recommendedName>
</protein>
<dbReference type="Proteomes" id="UP000271241">
    <property type="component" value="Unassembled WGS sequence"/>
</dbReference>
<gene>
    <name evidence="2" type="ORF">THASP1DRAFT_29182</name>
</gene>
<proteinExistence type="predicted"/>
<feature type="domain" description="F-box" evidence="1">
    <location>
        <begin position="1"/>
        <end position="45"/>
    </location>
</feature>
<dbReference type="AlphaFoldDB" id="A0A4P9XTY7"/>
<reference evidence="3" key="1">
    <citation type="journal article" date="2018" name="Nat. Microbiol.">
        <title>Leveraging single-cell genomics to expand the fungal tree of life.</title>
        <authorList>
            <person name="Ahrendt S.R."/>
            <person name="Quandt C.A."/>
            <person name="Ciobanu D."/>
            <person name="Clum A."/>
            <person name="Salamov A."/>
            <person name="Andreopoulos B."/>
            <person name="Cheng J.F."/>
            <person name="Woyke T."/>
            <person name="Pelin A."/>
            <person name="Henrissat B."/>
            <person name="Reynolds N.K."/>
            <person name="Benny G.L."/>
            <person name="Smith M.E."/>
            <person name="James T.Y."/>
            <person name="Grigoriev I.V."/>
        </authorList>
    </citation>
    <scope>NUCLEOTIDE SEQUENCE [LARGE SCALE GENOMIC DNA]</scope>
    <source>
        <strain evidence="3">RSA 1356</strain>
    </source>
</reference>
<dbReference type="SUPFAM" id="SSF81383">
    <property type="entry name" value="F-box domain"/>
    <property type="match status" value="1"/>
</dbReference>
<dbReference type="Pfam" id="PF12937">
    <property type="entry name" value="F-box-like"/>
    <property type="match status" value="1"/>
</dbReference>
<evidence type="ECO:0000313" key="2">
    <source>
        <dbReference type="EMBL" id="RKP09031.1"/>
    </source>
</evidence>
<evidence type="ECO:0000259" key="1">
    <source>
        <dbReference type="PROSITE" id="PS50181"/>
    </source>
</evidence>
<name>A0A4P9XTY7_9FUNG</name>
<accession>A0A4P9XTY7</accession>
<evidence type="ECO:0000313" key="3">
    <source>
        <dbReference type="Proteomes" id="UP000271241"/>
    </source>
</evidence>
<dbReference type="InterPro" id="IPR001810">
    <property type="entry name" value="F-box_dom"/>
</dbReference>
<dbReference type="PROSITE" id="PS50181">
    <property type="entry name" value="FBOX"/>
    <property type="match status" value="1"/>
</dbReference>